<dbReference type="KEGG" id="aja:AJAP_42760"/>
<accession>A0A075V9W1</accession>
<keyword evidence="2" id="KW-1185">Reference proteome</keyword>
<evidence type="ECO:0000313" key="2">
    <source>
        <dbReference type="Proteomes" id="UP000028492"/>
    </source>
</evidence>
<evidence type="ECO:0000313" key="1">
    <source>
        <dbReference type="EMBL" id="AIG81319.1"/>
    </source>
</evidence>
<reference evidence="1 2" key="1">
    <citation type="journal article" date="2014" name="J. Biotechnol.">
        <title>Complete genome sequence of the actinobacterium Amycolatopsis japonica MG417-CF17(T) (=DSM 44213T) producing (S,S)-N,N'-ethylenediaminedisuccinic acid.</title>
        <authorList>
            <person name="Stegmann E."/>
            <person name="Albersmeier A."/>
            <person name="Spohn M."/>
            <person name="Gert H."/>
            <person name="Weber T."/>
            <person name="Wohlleben W."/>
            <person name="Kalinowski J."/>
            <person name="Ruckert C."/>
        </authorList>
    </citation>
    <scope>NUCLEOTIDE SEQUENCE [LARGE SCALE GENOMIC DNA]</scope>
    <source>
        <strain evidence="2">MG417-CF17 (DSM 44213)</strain>
        <plasmid evidence="1">pAmyja1</plasmid>
    </source>
</reference>
<keyword evidence="1" id="KW-0614">Plasmid</keyword>
<proteinExistence type="predicted"/>
<dbReference type="AlphaFoldDB" id="A0A075V9W1"/>
<sequence>MLTIPARPDVARLAELNTKAGRPTEGHPLAALTRAEQDEHHELLDQLVQIYFDEAVVFLLKRFPSCPTSLIDYANDLLELDATRKGQP</sequence>
<dbReference type="HOGENOM" id="CLU_2462321_0_0_11"/>
<dbReference type="Proteomes" id="UP000028492">
    <property type="component" value="Plasmid pAmyja1"/>
</dbReference>
<geneLocation type="plasmid" evidence="1 2">
    <name>pAmyja1</name>
</geneLocation>
<dbReference type="RefSeq" id="WP_040133694.1">
    <property type="nucleotide sequence ID" value="NZ_CP008954.1"/>
</dbReference>
<protein>
    <submittedName>
        <fullName evidence="1">Uncharacterized protein</fullName>
    </submittedName>
</protein>
<gene>
    <name evidence="1" type="ORF">AJAP_42760</name>
</gene>
<name>A0A075V9W1_9PSEU</name>
<organism evidence="1 2">
    <name type="scientific">Amycolatopsis japonica</name>
    <dbReference type="NCBI Taxonomy" id="208439"/>
    <lineage>
        <taxon>Bacteria</taxon>
        <taxon>Bacillati</taxon>
        <taxon>Actinomycetota</taxon>
        <taxon>Actinomycetes</taxon>
        <taxon>Pseudonocardiales</taxon>
        <taxon>Pseudonocardiaceae</taxon>
        <taxon>Amycolatopsis</taxon>
        <taxon>Amycolatopsis japonica group</taxon>
    </lineage>
</organism>
<dbReference type="EMBL" id="CP008954">
    <property type="protein sequence ID" value="AIG81319.1"/>
    <property type="molecule type" value="Genomic_DNA"/>
</dbReference>